<evidence type="ECO:0000256" key="3">
    <source>
        <dbReference type="SAM" id="Phobius"/>
    </source>
</evidence>
<keyword evidence="3" id="KW-1133">Transmembrane helix</keyword>
<feature type="transmembrane region" description="Helical" evidence="3">
    <location>
        <begin position="819"/>
        <end position="839"/>
    </location>
</feature>
<feature type="region of interest" description="Disordered" evidence="2">
    <location>
        <begin position="95"/>
        <end position="115"/>
    </location>
</feature>
<feature type="transmembrane region" description="Helical" evidence="3">
    <location>
        <begin position="911"/>
        <end position="934"/>
    </location>
</feature>
<dbReference type="AlphaFoldDB" id="A0A2M9BH60"/>
<gene>
    <name evidence="4" type="ORF">CLV56_1514</name>
</gene>
<dbReference type="EMBL" id="PGEZ01000001">
    <property type="protein sequence ID" value="PJJ57287.1"/>
    <property type="molecule type" value="Genomic_DNA"/>
</dbReference>
<protein>
    <submittedName>
        <fullName evidence="4">Glycosyl hydrolase family 67</fullName>
    </submittedName>
</protein>
<keyword evidence="3" id="KW-0472">Membrane</keyword>
<keyword evidence="5" id="KW-1185">Reference proteome</keyword>
<dbReference type="Gene3D" id="3.30.379.10">
    <property type="entry name" value="Chitobiase/beta-hexosaminidase domain 2-like"/>
    <property type="match status" value="1"/>
</dbReference>
<organism evidence="4 5">
    <name type="scientific">Mumia flava</name>
    <dbReference type="NCBI Taxonomy" id="1348852"/>
    <lineage>
        <taxon>Bacteria</taxon>
        <taxon>Bacillati</taxon>
        <taxon>Actinomycetota</taxon>
        <taxon>Actinomycetes</taxon>
        <taxon>Propionibacteriales</taxon>
        <taxon>Nocardioidaceae</taxon>
        <taxon>Mumia</taxon>
    </lineage>
</organism>
<feature type="transmembrane region" description="Helical" evidence="3">
    <location>
        <begin position="870"/>
        <end position="891"/>
    </location>
</feature>
<keyword evidence="1 4" id="KW-0378">Hydrolase</keyword>
<dbReference type="OrthoDB" id="339499at2"/>
<dbReference type="RefSeq" id="WP_100414622.1">
    <property type="nucleotide sequence ID" value="NZ_PGEZ01000001.1"/>
</dbReference>
<feature type="transmembrane region" description="Helical" evidence="3">
    <location>
        <begin position="845"/>
        <end position="863"/>
    </location>
</feature>
<sequence length="1032" mass="109841">MPPEAEPRRPRRLLTALLLVVLIGALLATGAGVAAVLDDALGIANTPADIPAEDPTAAPERVASPLPTLDVVTYPADDVPIAAAAEDLSDAIAERGGAPPRLETYDPERGGAARPAADGEATLLVTVGTIPADPSPEAYRLTTTSGDHSLETATTAGAVVAVQTYADRIRSARPAFPTSEDGTVTAPRMGTRLIDAGAVGFDDDPARFAEGDDYSLNTDVVASAVLPDAPYVDAAAVDDIAQQFHDLVDHALSRGYNGVVVPGFLEYVTFRDVGDGHAVYPEGDPHVARAEAMVDAFAPVWQYAADQGLQVYFLTDMLAVSPPLRDYLDAQGHAIDDPAFWTVYQAGMRELLEAMPFASGTMIRVGEGGSAYALDGWDYSSELAVTTAPAVRTMLRALLEVADETDVDVIFRTWTVGVGPVGDLHTNPASYDAVLGDLDDPHLVVSTKLVAGDFYSHLPLNPTLERGTQRRIVELQARREFEGLGALPDDLGDLTQTALDHFLDANPNVEGVWTWAQGGGPLYAGPRSLYLRDGFWQLADLNVYVAGRLAADPGTDPGEATADWVRQTFSADPQTVRTLGEAFALSREAITDGLYIGPYADQSVKALGLEPPPMMWIFEWDLVTGDSASLGAIYHVSRDAIDEAIAEGEQAAQAASRMRLLVEDTDPATWRDPALRQELVDNLAYEENLVATLTAYRATVLRHRQWLDTGSSEARTAWEDARATYETERAAHVARYGDDLDQPAYNFTAAEIGTVRADRDPAMAWAARVLLALVVVVGALALALRRRRAPGIAAVRALGIGAVAPWRLRGPAPTRIDAIAVWALPAALLVASRATLTWFAAPAHLLVTLGSWLLFVGVARLLVGRRDPYALWAALGGVAVLRTVVLLLALILRGPGRYWLEFWTDPEARSLYVTIAFAAFCWLFVAATVVLRNAYGLGWAGGSGRVLLAAAAPLLVLGALVGAVGLEDALTVWNDQMALLPWGLSRILGITVHLGIPTWLPWAACGLGAALALLGAGVLALTRSRGAPPANA</sequence>
<reference evidence="4 5" key="1">
    <citation type="submission" date="2017-11" db="EMBL/GenBank/DDBJ databases">
        <title>Genomic Encyclopedia of Archaeal and Bacterial Type Strains, Phase II (KMG-II): From Individual Species to Whole Genera.</title>
        <authorList>
            <person name="Goeker M."/>
        </authorList>
    </citation>
    <scope>NUCLEOTIDE SEQUENCE [LARGE SCALE GENOMIC DNA]</scope>
    <source>
        <strain evidence="4 5">DSM 27763</strain>
    </source>
</reference>
<feature type="transmembrane region" description="Helical" evidence="3">
    <location>
        <begin position="765"/>
        <end position="784"/>
    </location>
</feature>
<proteinExistence type="predicted"/>
<dbReference type="GO" id="GO:0005975">
    <property type="term" value="P:carbohydrate metabolic process"/>
    <property type="evidence" value="ECO:0007669"/>
    <property type="project" value="UniProtKB-ARBA"/>
</dbReference>
<feature type="transmembrane region" description="Helical" evidence="3">
    <location>
        <begin position="946"/>
        <end position="966"/>
    </location>
</feature>
<dbReference type="SUPFAM" id="SSF51445">
    <property type="entry name" value="(Trans)glycosidases"/>
    <property type="match status" value="1"/>
</dbReference>
<dbReference type="InterPro" id="IPR017853">
    <property type="entry name" value="GH"/>
</dbReference>
<evidence type="ECO:0000313" key="4">
    <source>
        <dbReference type="EMBL" id="PJJ57287.1"/>
    </source>
</evidence>
<evidence type="ECO:0000256" key="1">
    <source>
        <dbReference type="ARBA" id="ARBA00022801"/>
    </source>
</evidence>
<evidence type="ECO:0000313" key="5">
    <source>
        <dbReference type="Proteomes" id="UP000230842"/>
    </source>
</evidence>
<keyword evidence="3" id="KW-0812">Transmembrane</keyword>
<dbReference type="InterPro" id="IPR029018">
    <property type="entry name" value="Hex-like_dom2"/>
</dbReference>
<evidence type="ECO:0000256" key="2">
    <source>
        <dbReference type="SAM" id="MobiDB-lite"/>
    </source>
</evidence>
<comment type="caution">
    <text evidence="4">The sequence shown here is derived from an EMBL/GenBank/DDBJ whole genome shotgun (WGS) entry which is preliminary data.</text>
</comment>
<name>A0A2M9BH60_9ACTN</name>
<dbReference type="Proteomes" id="UP000230842">
    <property type="component" value="Unassembled WGS sequence"/>
</dbReference>
<dbReference type="GO" id="GO:0016787">
    <property type="term" value="F:hydrolase activity"/>
    <property type="evidence" value="ECO:0007669"/>
    <property type="project" value="UniProtKB-KW"/>
</dbReference>
<feature type="transmembrane region" description="Helical" evidence="3">
    <location>
        <begin position="999"/>
        <end position="1021"/>
    </location>
</feature>
<accession>A0A2M9BH60</accession>